<organism evidence="1 2">
    <name type="scientific">Botrimarina hoheduenensis</name>
    <dbReference type="NCBI Taxonomy" id="2528000"/>
    <lineage>
        <taxon>Bacteria</taxon>
        <taxon>Pseudomonadati</taxon>
        <taxon>Planctomycetota</taxon>
        <taxon>Planctomycetia</taxon>
        <taxon>Pirellulales</taxon>
        <taxon>Lacipirellulaceae</taxon>
        <taxon>Botrimarina</taxon>
    </lineage>
</organism>
<name>A0A5C5WED1_9BACT</name>
<sequence length="119" mass="13948">MCLITSRSSLKDHCRDLILLSATPHQGDHYRFYMLMKLLDPAMFSSPEYMLENRHRLNSIIFRRTKADACRPDGSTLFARRSVHTESFIMSEPEREFYNELNVYLTGAASTPRTTTRRR</sequence>
<evidence type="ECO:0008006" key="3">
    <source>
        <dbReference type="Google" id="ProtNLM"/>
    </source>
</evidence>
<evidence type="ECO:0000313" key="1">
    <source>
        <dbReference type="EMBL" id="TWT48970.1"/>
    </source>
</evidence>
<accession>A0A5C5WED1</accession>
<dbReference type="InterPro" id="IPR038718">
    <property type="entry name" value="SNF2-like_sf"/>
</dbReference>
<dbReference type="Gene3D" id="3.40.50.10810">
    <property type="entry name" value="Tandem AAA-ATPase domain"/>
    <property type="match status" value="1"/>
</dbReference>
<comment type="caution">
    <text evidence="1">The sequence shown here is derived from an EMBL/GenBank/DDBJ whole genome shotgun (WGS) entry which is preliminary data.</text>
</comment>
<reference evidence="1 2" key="1">
    <citation type="submission" date="2019-02" db="EMBL/GenBank/DDBJ databases">
        <title>Deep-cultivation of Planctomycetes and their phenomic and genomic characterization uncovers novel biology.</title>
        <authorList>
            <person name="Wiegand S."/>
            <person name="Jogler M."/>
            <person name="Boedeker C."/>
            <person name="Pinto D."/>
            <person name="Vollmers J."/>
            <person name="Rivas-Marin E."/>
            <person name="Kohn T."/>
            <person name="Peeters S.H."/>
            <person name="Heuer A."/>
            <person name="Rast P."/>
            <person name="Oberbeckmann S."/>
            <person name="Bunk B."/>
            <person name="Jeske O."/>
            <person name="Meyerdierks A."/>
            <person name="Storesund J.E."/>
            <person name="Kallscheuer N."/>
            <person name="Luecker S."/>
            <person name="Lage O.M."/>
            <person name="Pohl T."/>
            <person name="Merkel B.J."/>
            <person name="Hornburger P."/>
            <person name="Mueller R.-W."/>
            <person name="Bruemmer F."/>
            <person name="Labrenz M."/>
            <person name="Spormann A.M."/>
            <person name="Op Den Camp H."/>
            <person name="Overmann J."/>
            <person name="Amann R."/>
            <person name="Jetten M.S.M."/>
            <person name="Mascher T."/>
            <person name="Medema M.H."/>
            <person name="Devos D.P."/>
            <person name="Kaster A.-K."/>
            <person name="Ovreas L."/>
            <person name="Rohde M."/>
            <person name="Galperin M.Y."/>
            <person name="Jogler C."/>
        </authorList>
    </citation>
    <scope>NUCLEOTIDE SEQUENCE [LARGE SCALE GENOMIC DNA]</scope>
    <source>
        <strain evidence="1 2">Pla111</strain>
    </source>
</reference>
<dbReference type="Proteomes" id="UP000318995">
    <property type="component" value="Unassembled WGS sequence"/>
</dbReference>
<protein>
    <recommendedName>
        <fullName evidence="3">SNF2 N-terminal domain-containing protein</fullName>
    </recommendedName>
</protein>
<evidence type="ECO:0000313" key="2">
    <source>
        <dbReference type="Proteomes" id="UP000318995"/>
    </source>
</evidence>
<keyword evidence="2" id="KW-1185">Reference proteome</keyword>
<dbReference type="AlphaFoldDB" id="A0A5C5WED1"/>
<dbReference type="EMBL" id="SJPH01000001">
    <property type="protein sequence ID" value="TWT48970.1"/>
    <property type="molecule type" value="Genomic_DNA"/>
</dbReference>
<proteinExistence type="predicted"/>
<gene>
    <name evidence="1" type="ORF">Pla111_07480</name>
</gene>